<dbReference type="Pfam" id="PF13799">
    <property type="entry name" value="DUF4183"/>
    <property type="match status" value="3"/>
</dbReference>
<dbReference type="EMBL" id="FOIF01000063">
    <property type="protein sequence ID" value="SET15721.1"/>
    <property type="molecule type" value="Genomic_DNA"/>
</dbReference>
<protein>
    <recommendedName>
        <fullName evidence="1">DUF4183 domain-containing protein</fullName>
    </recommendedName>
</protein>
<feature type="domain" description="DUF4183" evidence="1">
    <location>
        <begin position="281"/>
        <end position="353"/>
    </location>
</feature>
<reference evidence="3" key="1">
    <citation type="submission" date="2016-10" db="EMBL/GenBank/DDBJ databases">
        <authorList>
            <person name="Varghese N."/>
            <person name="Submissions S."/>
        </authorList>
    </citation>
    <scope>NUCLEOTIDE SEQUENCE [LARGE SCALE GENOMIC DNA]</scope>
    <source>
        <strain evidence="3">DSM 13577</strain>
    </source>
</reference>
<keyword evidence="3" id="KW-1185">Reference proteome</keyword>
<evidence type="ECO:0000313" key="2">
    <source>
        <dbReference type="EMBL" id="SET15721.1"/>
    </source>
</evidence>
<feature type="domain" description="DUF4183" evidence="1">
    <location>
        <begin position="378"/>
        <end position="443"/>
    </location>
</feature>
<feature type="domain" description="DUF4183" evidence="1">
    <location>
        <begin position="191"/>
        <end position="262"/>
    </location>
</feature>
<evidence type="ECO:0000313" key="3">
    <source>
        <dbReference type="Proteomes" id="UP000243819"/>
    </source>
</evidence>
<evidence type="ECO:0000259" key="1">
    <source>
        <dbReference type="Pfam" id="PF13799"/>
    </source>
</evidence>
<dbReference type="AlphaFoldDB" id="A0A1I0C906"/>
<sequence>MLSSFNLSKIKCYLTDKYGNILDPYSPNAISYINITPFNMADPKQVQLSSGKILLINKFIVIVKGYISLFKDGNPISKPIPFKAFKTYYLYAPKGTNVNFKTHYFKCSVNGYHSNNSLDLSIKITINTIAHSEAQVDLIIPTIDIGNINDFEIIKECITVTKIFDHTFFSNVINIKYKKEIIKGEVYQYNSLSDGIKKTYTNGDEITIYGNRGILDPQKVSYFTLYINGILQPSITYSIEEGLLILKTKDVPPKNAPLTISFVTLKDKNGMILPAEVYHFNTISDGIKKEFTNEDELKLYGDKGIIDPEKVSFINLYINGVLQPSVNYVVKKGLLILLTSDIPQKGVPITLEFIIIKNFDGRIFKAKTYIYNALVQGKKIYTNEDELKIYGNKGILDPEKISYYNLFINSVIQPFNNYSVQKGLLTLNTGDLPLKGSPISLQFISIYYL</sequence>
<organism evidence="2 3">
    <name type="scientific">Anaerobranca gottschalkii DSM 13577</name>
    <dbReference type="NCBI Taxonomy" id="1120990"/>
    <lineage>
        <taxon>Bacteria</taxon>
        <taxon>Bacillati</taxon>
        <taxon>Bacillota</taxon>
        <taxon>Clostridia</taxon>
        <taxon>Eubacteriales</taxon>
        <taxon>Proteinivoracaceae</taxon>
        <taxon>Anaerobranca</taxon>
    </lineage>
</organism>
<name>A0A1I0C906_9FIRM</name>
<gene>
    <name evidence="2" type="ORF">SAMN03080614_10635</name>
</gene>
<dbReference type="Proteomes" id="UP000243819">
    <property type="component" value="Unassembled WGS sequence"/>
</dbReference>
<accession>A0A1I0C906</accession>
<dbReference type="STRING" id="1120990.SAMN03080614_10635"/>
<proteinExistence type="predicted"/>
<dbReference type="InterPro" id="IPR025237">
    <property type="entry name" value="DUF4183"/>
</dbReference>